<organism evidence="5 6">
    <name type="scientific">Bugula neritina</name>
    <name type="common">Brown bryozoan</name>
    <name type="synonym">Sertularia neritina</name>
    <dbReference type="NCBI Taxonomy" id="10212"/>
    <lineage>
        <taxon>Eukaryota</taxon>
        <taxon>Metazoa</taxon>
        <taxon>Spiralia</taxon>
        <taxon>Lophotrochozoa</taxon>
        <taxon>Bryozoa</taxon>
        <taxon>Gymnolaemata</taxon>
        <taxon>Cheilostomatida</taxon>
        <taxon>Flustrina</taxon>
        <taxon>Buguloidea</taxon>
        <taxon>Bugulidae</taxon>
        <taxon>Bugula</taxon>
    </lineage>
</organism>
<feature type="repeat" description="ANK" evidence="3">
    <location>
        <begin position="519"/>
        <end position="551"/>
    </location>
</feature>
<feature type="compositionally biased region" description="Polar residues" evidence="4">
    <location>
        <begin position="84"/>
        <end position="104"/>
    </location>
</feature>
<dbReference type="Pfam" id="PF12796">
    <property type="entry name" value="Ank_2"/>
    <property type="match status" value="5"/>
</dbReference>
<dbReference type="PANTHER" id="PTHR24198">
    <property type="entry name" value="ANKYRIN REPEAT AND PROTEIN KINASE DOMAIN-CONTAINING PROTEIN"/>
    <property type="match status" value="1"/>
</dbReference>
<reference evidence="5" key="1">
    <citation type="submission" date="2020-06" db="EMBL/GenBank/DDBJ databases">
        <title>Draft genome of Bugula neritina, a colonial animal packing powerful symbionts and potential medicines.</title>
        <authorList>
            <person name="Rayko M."/>
        </authorList>
    </citation>
    <scope>NUCLEOTIDE SEQUENCE [LARGE SCALE GENOMIC DNA]</scope>
    <source>
        <strain evidence="5">Kwan_BN1</strain>
    </source>
</reference>
<dbReference type="PANTHER" id="PTHR24198:SF165">
    <property type="entry name" value="ANKYRIN REPEAT-CONTAINING PROTEIN-RELATED"/>
    <property type="match status" value="1"/>
</dbReference>
<dbReference type="PRINTS" id="PR01415">
    <property type="entry name" value="ANKYRIN"/>
</dbReference>
<sequence>MTDLSVSGIAVKHERVKLTSKIAAFNKRSKRLPWSDLYPALYSTRFMKYSKAAENMHSFTLNSNNLSRSATSILETKQSKHTLDVTQSADDSGISTLRPNSSSSVNLNGQSILVPQNKSRKARDFMQVTKKSECNICQCSYYFQRINKTVNFGRHQKCVCECHCHVDVSELSLFQVAAKLGHTKLVKKLIEKGEQADQLDVHDNTSLHLAAMQGHTATIALLLENDLNPNKPNINGNSALHLAAKYGHLCSVANLQKYGADVNLANYFSDAPIHISVKERKYAIVQNLVKNPELDINLKDRDGNTPLHLAIKYFDANIFSLLLKHPDIDLNLKNKLGQTPLHIAAQCNRPSVLSLLMEVPNLKPDICDKQGNSILHAAVTSGSHTFVEELLKLQKSSDLKMENYSTVNKVDSFLECKNVFGQTALHLAILNNDISLVENLLSEGCNIWSVDAKGNGCLHQASAVGSFTICKILINLGLPLNTVNNSGDTCLHIAAHCGHLKLVKMFLALGADSNTLNLLHESALHRAVKRGFNSLALVLLKNEADYNIMDIDGKTPLHLAVERGNEVLALKMLKWAQEFNFEFADKLGNTLLHLICQKGLQKLADLILQKWPPLLIVANVYGNLPVHVSCKYGHSLLTKKVLDFARSYGYRKQILLAKNIAGKTAFHMCAKSGDVSSLAYLLHDQVYTDVHDQKGRTPLHLACLSRNQSGTSVKVVQLLLGNAAKVDAVDCEGSTPLHYAAKAGNHSILKLLLAHGANIDTANSHRYTPLYLASANGRDKTMEVLIANGADSSAHTKDGNSPLHVIAASGNAAGLSLLIKAGLSPDHENVNGTTAAHLAAFNDHQDVIECLKEAGADLTKVDERGRTPLHVAVAKGNANVVKALLQSGVSVTQKDILGRSPLQYALATQNQEIYHLLKENSRLEDIAELDFTNLNLVNSLPMKKDIIEDLEKDCGIFTNQKISVLDDSRLYSYLNFVHKIDSSSSSFQPQLSVSRWNPIICPRYLFHMKAYGHAPSRLANPRSRLCAHNNCAVQSFSKTLESSKEGQLSKSHQLLSGVEDDADSTCTEDEIADQLGLLSQLDFPSTALAKEELLPDPSTPRCLVKDGPFKHLLPSSGRHFSNTSKVSVRDATPSYINVMHDTIGRGGIVQHPQTLHAKQAAQKEHEREMDEFILPQEIILKSKEEITDIESFVSSQLPSLPSSNLVASPLNTQRNELKPLKIETDNSLTLPSLTQTVAAQPVSKPAVTLPEVRAAQTLNYATIDARQAPQPPKKNKLVSNRRAGQLVMSQNAVESSVRERNKRRWVFEDDEPMAYQESKQIPERPESDMSFVIERRSPSPAPTEVREEGSNEPIGIEEDQTAEEQSVEVGKRKWGKAKVDTRYREEQERQRLAEERKKKAMKMKLARTQHLHFQKIQTKKEEEIGDLSDYDWLAQFCVFSRGTLSMYREIFNALLSSPEESDDSNKIPLEEVLIGLTSMNHELKTVEQEYVLRISETLGYDTAKGCDFRCFSLLAALSQRIASLDEFMRRIYSLLDLRAIDINVHFYKKLWETCCDLDTNTISKGKLAIELKAGGISPLHEEYVTRVLAEKSDLDFLDFLTYIPLFIFIHKSVVGNPLDDSRNR</sequence>
<feature type="repeat" description="ANK" evidence="3">
    <location>
        <begin position="235"/>
        <end position="267"/>
    </location>
</feature>
<accession>A0A7J7JFZ0</accession>
<name>A0A7J7JFZ0_BUGNE</name>
<feature type="repeat" description="ANK" evidence="3">
    <location>
        <begin position="798"/>
        <end position="830"/>
    </location>
</feature>
<evidence type="ECO:0000256" key="4">
    <source>
        <dbReference type="SAM" id="MobiDB-lite"/>
    </source>
</evidence>
<feature type="region of interest" description="Disordered" evidence="4">
    <location>
        <begin position="82"/>
        <end position="104"/>
    </location>
</feature>
<dbReference type="EMBL" id="VXIV02002481">
    <property type="protein sequence ID" value="KAF6025232.1"/>
    <property type="molecule type" value="Genomic_DNA"/>
</dbReference>
<feature type="repeat" description="ANK" evidence="3">
    <location>
        <begin position="694"/>
        <end position="731"/>
    </location>
</feature>
<feature type="repeat" description="ANK" evidence="3">
    <location>
        <begin position="453"/>
        <end position="485"/>
    </location>
</feature>
<keyword evidence="2 3" id="KW-0040">ANK repeat</keyword>
<dbReference type="InterPro" id="IPR002110">
    <property type="entry name" value="Ankyrin_rpt"/>
</dbReference>
<proteinExistence type="predicted"/>
<feature type="repeat" description="ANK" evidence="3">
    <location>
        <begin position="420"/>
        <end position="452"/>
    </location>
</feature>
<feature type="repeat" description="ANK" evidence="3">
    <location>
        <begin position="336"/>
        <end position="358"/>
    </location>
</feature>
<dbReference type="SUPFAM" id="SSF48403">
    <property type="entry name" value="Ankyrin repeat"/>
    <property type="match status" value="3"/>
</dbReference>
<evidence type="ECO:0000256" key="2">
    <source>
        <dbReference type="ARBA" id="ARBA00023043"/>
    </source>
</evidence>
<dbReference type="OrthoDB" id="2121618at2759"/>
<gene>
    <name evidence="5" type="ORF">EB796_016442</name>
</gene>
<feature type="repeat" description="ANK" evidence="3">
    <location>
        <begin position="552"/>
        <end position="573"/>
    </location>
</feature>
<evidence type="ECO:0000313" key="6">
    <source>
        <dbReference type="Proteomes" id="UP000593567"/>
    </source>
</evidence>
<feature type="repeat" description="ANK" evidence="3">
    <location>
        <begin position="732"/>
        <end position="764"/>
    </location>
</feature>
<dbReference type="Pfam" id="PF13637">
    <property type="entry name" value="Ank_4"/>
    <property type="match status" value="1"/>
</dbReference>
<dbReference type="SMART" id="SM00248">
    <property type="entry name" value="ANK"/>
    <property type="match status" value="22"/>
</dbReference>
<comment type="caution">
    <text evidence="5">The sequence shown here is derived from an EMBL/GenBank/DDBJ whole genome shotgun (WGS) entry which is preliminary data.</text>
</comment>
<dbReference type="PROSITE" id="PS50088">
    <property type="entry name" value="ANK_REPEAT"/>
    <property type="match status" value="15"/>
</dbReference>
<feature type="repeat" description="ANK" evidence="3">
    <location>
        <begin position="202"/>
        <end position="234"/>
    </location>
</feature>
<evidence type="ECO:0000256" key="1">
    <source>
        <dbReference type="ARBA" id="ARBA00022737"/>
    </source>
</evidence>
<keyword evidence="6" id="KW-1185">Reference proteome</keyword>
<dbReference type="Proteomes" id="UP000593567">
    <property type="component" value="Unassembled WGS sequence"/>
</dbReference>
<keyword evidence="1" id="KW-0677">Repeat</keyword>
<protein>
    <submittedName>
        <fullName evidence="5">Uncharacterized protein</fullName>
    </submittedName>
</protein>
<dbReference type="InterPro" id="IPR036770">
    <property type="entry name" value="Ankyrin_rpt-contain_sf"/>
</dbReference>
<dbReference type="Gene3D" id="1.25.40.20">
    <property type="entry name" value="Ankyrin repeat-containing domain"/>
    <property type="match status" value="6"/>
</dbReference>
<evidence type="ECO:0000313" key="5">
    <source>
        <dbReference type="EMBL" id="KAF6025232.1"/>
    </source>
</evidence>
<feature type="repeat" description="ANK" evidence="3">
    <location>
        <begin position="486"/>
        <end position="518"/>
    </location>
</feature>
<feature type="repeat" description="ANK" evidence="3">
    <location>
        <begin position="864"/>
        <end position="896"/>
    </location>
</feature>
<feature type="repeat" description="ANK" evidence="3">
    <location>
        <begin position="765"/>
        <end position="797"/>
    </location>
</feature>
<dbReference type="PROSITE" id="PS50297">
    <property type="entry name" value="ANK_REP_REGION"/>
    <property type="match status" value="13"/>
</dbReference>
<feature type="repeat" description="ANK" evidence="3">
    <location>
        <begin position="302"/>
        <end position="325"/>
    </location>
</feature>
<feature type="repeat" description="ANK" evidence="3">
    <location>
        <begin position="831"/>
        <end position="863"/>
    </location>
</feature>
<evidence type="ECO:0000256" key="3">
    <source>
        <dbReference type="PROSITE-ProRule" id="PRU00023"/>
    </source>
</evidence>